<evidence type="ECO:0000256" key="3">
    <source>
        <dbReference type="ARBA" id="ARBA00022448"/>
    </source>
</evidence>
<protein>
    <submittedName>
        <fullName evidence="9">Uncharacterized protein</fullName>
    </submittedName>
</protein>
<dbReference type="PANTHER" id="PTHR30026:SF20">
    <property type="entry name" value="OUTER MEMBRANE PROTEIN TOLC"/>
    <property type="match status" value="1"/>
</dbReference>
<dbReference type="SUPFAM" id="SSF56954">
    <property type="entry name" value="Outer membrane efflux proteins (OEP)"/>
    <property type="match status" value="1"/>
</dbReference>
<comment type="caution">
    <text evidence="9">The sequence shown here is derived from an EMBL/GenBank/DDBJ whole genome shotgun (WGS) entry which is preliminary data.</text>
</comment>
<feature type="signal peptide" evidence="8">
    <location>
        <begin position="1"/>
        <end position="15"/>
    </location>
</feature>
<sequence length="433" mass="47258">MLLAALLCCSSAAWAERLSLSAALDAAKLYDPRYQAALRDFEASQELGVQGKAALGPDVSLAASGAQNQLGQTVGASSRTINYQSASLVVQLRQPIYNAELRARSREGEARSRQGAAGLAEQKAQFLLRLMEAYANILLADELLATASAESESLDERLRAARRLRARGEGTVTEELEASSRLAIASARLLEARDGRQDAIGRLQMIVGPSISIEPKSLDSQLKPVHLYPVMVSEWEALALAHNPSIEVRRHALQAAREVLDRIGAARQPRIDLLVSVSKADSDSINTVNQSSLQKSVGVQLNMPLFDNGRSDSQVRQAVAAAGTAQAQLDYTRDSVLAELRQNYRALINLEQKIKAYAHALESAVMQIEATQKSVKGGIRVTLDVLNAQAQRFSIQQELTKTRFDYFKAWFQLRAAAGILDEPDIAMIDQRLK</sequence>
<dbReference type="PANTHER" id="PTHR30026">
    <property type="entry name" value="OUTER MEMBRANE PROTEIN TOLC"/>
    <property type="match status" value="1"/>
</dbReference>
<name>A0A916SSY7_9BURK</name>
<dbReference type="InterPro" id="IPR010130">
    <property type="entry name" value="T1SS_OMP_TolC"/>
</dbReference>
<dbReference type="Pfam" id="PF02321">
    <property type="entry name" value="OEP"/>
    <property type="match status" value="2"/>
</dbReference>
<keyword evidence="7" id="KW-0998">Cell outer membrane</keyword>
<evidence type="ECO:0000256" key="6">
    <source>
        <dbReference type="ARBA" id="ARBA00023136"/>
    </source>
</evidence>
<reference evidence="9" key="1">
    <citation type="journal article" date="2014" name="Int. J. Syst. Evol. Microbiol.">
        <title>Complete genome sequence of Corynebacterium casei LMG S-19264T (=DSM 44701T), isolated from a smear-ripened cheese.</title>
        <authorList>
            <consortium name="US DOE Joint Genome Institute (JGI-PGF)"/>
            <person name="Walter F."/>
            <person name="Albersmeier A."/>
            <person name="Kalinowski J."/>
            <person name="Ruckert C."/>
        </authorList>
    </citation>
    <scope>NUCLEOTIDE SEQUENCE</scope>
    <source>
        <strain evidence="9">CGMCC 1.15322</strain>
    </source>
</reference>
<evidence type="ECO:0000256" key="1">
    <source>
        <dbReference type="ARBA" id="ARBA00004442"/>
    </source>
</evidence>
<keyword evidence="6" id="KW-0472">Membrane</keyword>
<feature type="chain" id="PRO_5037527061" evidence="8">
    <location>
        <begin position="16"/>
        <end position="433"/>
    </location>
</feature>
<dbReference type="Proteomes" id="UP000620596">
    <property type="component" value="Unassembled WGS sequence"/>
</dbReference>
<evidence type="ECO:0000256" key="5">
    <source>
        <dbReference type="ARBA" id="ARBA00022692"/>
    </source>
</evidence>
<evidence type="ECO:0000313" key="9">
    <source>
        <dbReference type="EMBL" id="GGB14289.1"/>
    </source>
</evidence>
<keyword evidence="5" id="KW-0812">Transmembrane</keyword>
<accession>A0A916SSY7</accession>
<dbReference type="InterPro" id="IPR051906">
    <property type="entry name" value="TolC-like"/>
</dbReference>
<dbReference type="InterPro" id="IPR003423">
    <property type="entry name" value="OMP_efflux"/>
</dbReference>
<gene>
    <name evidence="9" type="ORF">GCM10011496_39060</name>
</gene>
<dbReference type="GO" id="GO:0015562">
    <property type="term" value="F:efflux transmembrane transporter activity"/>
    <property type="evidence" value="ECO:0007669"/>
    <property type="project" value="InterPro"/>
</dbReference>
<reference evidence="9" key="2">
    <citation type="submission" date="2020-09" db="EMBL/GenBank/DDBJ databases">
        <authorList>
            <person name="Sun Q."/>
            <person name="Zhou Y."/>
        </authorList>
    </citation>
    <scope>NUCLEOTIDE SEQUENCE</scope>
    <source>
        <strain evidence="9">CGMCC 1.15322</strain>
    </source>
</reference>
<evidence type="ECO:0000256" key="4">
    <source>
        <dbReference type="ARBA" id="ARBA00022452"/>
    </source>
</evidence>
<dbReference type="GO" id="GO:0009279">
    <property type="term" value="C:cell outer membrane"/>
    <property type="evidence" value="ECO:0007669"/>
    <property type="project" value="UniProtKB-SubCell"/>
</dbReference>
<comment type="subcellular location">
    <subcellularLocation>
        <location evidence="1">Cell outer membrane</location>
    </subcellularLocation>
</comment>
<keyword evidence="10" id="KW-1185">Reference proteome</keyword>
<keyword evidence="8" id="KW-0732">Signal</keyword>
<evidence type="ECO:0000256" key="7">
    <source>
        <dbReference type="ARBA" id="ARBA00023237"/>
    </source>
</evidence>
<keyword evidence="4" id="KW-1134">Transmembrane beta strand</keyword>
<dbReference type="AlphaFoldDB" id="A0A916SSY7"/>
<proteinExistence type="inferred from homology"/>
<organism evidence="9 10">
    <name type="scientific">Polaromonas eurypsychrophila</name>
    <dbReference type="NCBI Taxonomy" id="1614635"/>
    <lineage>
        <taxon>Bacteria</taxon>
        <taxon>Pseudomonadati</taxon>
        <taxon>Pseudomonadota</taxon>
        <taxon>Betaproteobacteria</taxon>
        <taxon>Burkholderiales</taxon>
        <taxon>Comamonadaceae</taxon>
        <taxon>Polaromonas</taxon>
    </lineage>
</organism>
<dbReference type="EMBL" id="BMIG01000025">
    <property type="protein sequence ID" value="GGB14289.1"/>
    <property type="molecule type" value="Genomic_DNA"/>
</dbReference>
<keyword evidence="3" id="KW-0813">Transport</keyword>
<dbReference type="NCBIfam" id="TIGR01844">
    <property type="entry name" value="type_I_sec_TolC"/>
    <property type="match status" value="1"/>
</dbReference>
<evidence type="ECO:0000256" key="2">
    <source>
        <dbReference type="ARBA" id="ARBA00007613"/>
    </source>
</evidence>
<dbReference type="RefSeq" id="WP_229676464.1">
    <property type="nucleotide sequence ID" value="NZ_BMIG01000025.1"/>
</dbReference>
<comment type="similarity">
    <text evidence="2">Belongs to the outer membrane factor (OMF) (TC 1.B.17) family.</text>
</comment>
<dbReference type="GO" id="GO:1990281">
    <property type="term" value="C:efflux pump complex"/>
    <property type="evidence" value="ECO:0007669"/>
    <property type="project" value="TreeGrafter"/>
</dbReference>
<dbReference type="GO" id="GO:0015288">
    <property type="term" value="F:porin activity"/>
    <property type="evidence" value="ECO:0007669"/>
    <property type="project" value="TreeGrafter"/>
</dbReference>
<dbReference type="Gene3D" id="1.20.1600.10">
    <property type="entry name" value="Outer membrane efflux proteins (OEP)"/>
    <property type="match status" value="1"/>
</dbReference>
<evidence type="ECO:0000256" key="8">
    <source>
        <dbReference type="SAM" id="SignalP"/>
    </source>
</evidence>
<evidence type="ECO:0000313" key="10">
    <source>
        <dbReference type="Proteomes" id="UP000620596"/>
    </source>
</evidence>